<dbReference type="EMBL" id="CYXV01000009">
    <property type="protein sequence ID" value="CUN03522.1"/>
    <property type="molecule type" value="Genomic_DNA"/>
</dbReference>
<protein>
    <recommendedName>
        <fullName evidence="3">Transposase</fullName>
    </recommendedName>
</protein>
<gene>
    <name evidence="1" type="ORF">ERS852420_02292</name>
</gene>
<evidence type="ECO:0000313" key="2">
    <source>
        <dbReference type="Proteomes" id="UP000095495"/>
    </source>
</evidence>
<name>A0A173TKZ2_9FIRM</name>
<dbReference type="AlphaFoldDB" id="A0A173TKZ2"/>
<dbReference type="InterPro" id="IPR010921">
    <property type="entry name" value="Trp_repressor/repl_initiator"/>
</dbReference>
<sequence>MKTQRRTADEQYQLIMECRSSGLSDYQWCTEHNINPGTFYNWVKRLRKKLVMMSPLPQDAAIISQPLNRML</sequence>
<evidence type="ECO:0000313" key="1">
    <source>
        <dbReference type="EMBL" id="CUN03522.1"/>
    </source>
</evidence>
<dbReference type="Proteomes" id="UP000095495">
    <property type="component" value="Unassembled WGS sequence"/>
</dbReference>
<dbReference type="GO" id="GO:0043565">
    <property type="term" value="F:sequence-specific DNA binding"/>
    <property type="evidence" value="ECO:0007669"/>
    <property type="project" value="InterPro"/>
</dbReference>
<dbReference type="RefSeq" id="WP_055263090.1">
    <property type="nucleotide sequence ID" value="NZ_CYXV01000009.1"/>
</dbReference>
<accession>A0A173TKZ2</accession>
<dbReference type="SUPFAM" id="SSF48295">
    <property type="entry name" value="TrpR-like"/>
    <property type="match status" value="1"/>
</dbReference>
<organism evidence="1 2">
    <name type="scientific">Roseburia faecis</name>
    <dbReference type="NCBI Taxonomy" id="301302"/>
    <lineage>
        <taxon>Bacteria</taxon>
        <taxon>Bacillati</taxon>
        <taxon>Bacillota</taxon>
        <taxon>Clostridia</taxon>
        <taxon>Lachnospirales</taxon>
        <taxon>Lachnospiraceae</taxon>
        <taxon>Roseburia</taxon>
    </lineage>
</organism>
<reference evidence="1 2" key="1">
    <citation type="submission" date="2015-09" db="EMBL/GenBank/DDBJ databases">
        <authorList>
            <consortium name="Pathogen Informatics"/>
        </authorList>
    </citation>
    <scope>NUCLEOTIDE SEQUENCE [LARGE SCALE GENOMIC DNA]</scope>
    <source>
        <strain evidence="1 2">2789STDY5608863</strain>
    </source>
</reference>
<dbReference type="NCBIfam" id="NF047593">
    <property type="entry name" value="IS66_ISAeme5_TnpA"/>
    <property type="match status" value="1"/>
</dbReference>
<evidence type="ECO:0008006" key="3">
    <source>
        <dbReference type="Google" id="ProtNLM"/>
    </source>
</evidence>
<proteinExistence type="predicted"/>